<keyword evidence="5" id="KW-1185">Reference proteome</keyword>
<dbReference type="RefSeq" id="WP_007418503.1">
    <property type="nucleotide sequence ID" value="NZ_ABOX02000067.1"/>
</dbReference>
<protein>
    <recommendedName>
        <fullName evidence="3">Histidine-specific methyltransferase SAM-dependent domain-containing protein</fullName>
    </recommendedName>
</protein>
<evidence type="ECO:0000313" key="4">
    <source>
        <dbReference type="EMBL" id="EEF57485.1"/>
    </source>
</evidence>
<dbReference type="PANTHER" id="PTHR43397">
    <property type="entry name" value="ERGOTHIONEINE BIOSYNTHESIS PROTEIN 1"/>
    <property type="match status" value="1"/>
</dbReference>
<evidence type="ECO:0000259" key="3">
    <source>
        <dbReference type="Pfam" id="PF10017"/>
    </source>
</evidence>
<evidence type="ECO:0000256" key="2">
    <source>
        <dbReference type="ARBA" id="ARBA00022679"/>
    </source>
</evidence>
<sequence>MSSVVHVAIHSSQFPEQVRRDLEESIRTRRVNHKFHYDSVKQTQKWLALHQAYSPSRTDDNCAATYDLSFEGAARHIDQAAVHLIGLGCGGGQKDTRLLRLLTENGKLVSYTPSDVSSAMVLVARETAVAVVPQTKCYPLVCDLASATDLAEVIDQQGKAEDARLITFFGMVPNFEPGSILPRLAAVLRPKDWLLFSANLAPGSDYLAGVRKILPLYDNELTREWLITFLLDLGVERTDGELKFTIEDDPAGSGLKRVAAYFHFNRDREVGLDQERFVFKQGEAIRLFFSYRHTPERVKKLLGQVGIEVEEQWVANSEEEGVFLCRKL</sequence>
<dbReference type="SUPFAM" id="SSF53335">
    <property type="entry name" value="S-adenosyl-L-methionine-dependent methyltransferases"/>
    <property type="match status" value="1"/>
</dbReference>
<dbReference type="InterPro" id="IPR019257">
    <property type="entry name" value="MeTrfase_dom"/>
</dbReference>
<dbReference type="PIRSF" id="PIRSF018005">
    <property type="entry name" value="UCP018005"/>
    <property type="match status" value="1"/>
</dbReference>
<dbReference type="GO" id="GO:0032259">
    <property type="term" value="P:methylation"/>
    <property type="evidence" value="ECO:0007669"/>
    <property type="project" value="UniProtKB-KW"/>
</dbReference>
<dbReference type="InterPro" id="IPR051128">
    <property type="entry name" value="EgtD_Methyltrsf_superfamily"/>
</dbReference>
<dbReference type="InterPro" id="IPR017804">
    <property type="entry name" value="MeTrfase_EgtD-like"/>
</dbReference>
<keyword evidence="1" id="KW-0489">Methyltransferase</keyword>
<dbReference type="Proteomes" id="UP000003688">
    <property type="component" value="Unassembled WGS sequence"/>
</dbReference>
<organism evidence="4 5">
    <name type="scientific">Pedosphaera parvula (strain Ellin514)</name>
    <dbReference type="NCBI Taxonomy" id="320771"/>
    <lineage>
        <taxon>Bacteria</taxon>
        <taxon>Pseudomonadati</taxon>
        <taxon>Verrucomicrobiota</taxon>
        <taxon>Pedosphaerae</taxon>
        <taxon>Pedosphaerales</taxon>
        <taxon>Pedosphaeraceae</taxon>
        <taxon>Pedosphaera</taxon>
    </lineage>
</organism>
<dbReference type="AlphaFoldDB" id="B9XRS0"/>
<accession>B9XRS0</accession>
<feature type="domain" description="Histidine-specific methyltransferase SAM-dependent" evidence="3">
    <location>
        <begin position="256"/>
        <end position="326"/>
    </location>
</feature>
<proteinExistence type="predicted"/>
<evidence type="ECO:0000313" key="5">
    <source>
        <dbReference type="Proteomes" id="UP000003688"/>
    </source>
</evidence>
<dbReference type="PANTHER" id="PTHR43397:SF1">
    <property type="entry name" value="ERGOTHIONEINE BIOSYNTHESIS PROTEIN 1"/>
    <property type="match status" value="1"/>
</dbReference>
<dbReference type="GO" id="GO:0008168">
    <property type="term" value="F:methyltransferase activity"/>
    <property type="evidence" value="ECO:0007669"/>
    <property type="project" value="UniProtKB-KW"/>
</dbReference>
<dbReference type="Pfam" id="PF10017">
    <property type="entry name" value="Methyltransf_33"/>
    <property type="match status" value="2"/>
</dbReference>
<dbReference type="EMBL" id="ABOX02000067">
    <property type="protein sequence ID" value="EEF57485.1"/>
    <property type="molecule type" value="Genomic_DNA"/>
</dbReference>
<dbReference type="InterPro" id="IPR029063">
    <property type="entry name" value="SAM-dependent_MTases_sf"/>
</dbReference>
<dbReference type="STRING" id="320771.Cflav_PD0519"/>
<reference evidence="4 5" key="1">
    <citation type="journal article" date="2011" name="J. Bacteriol.">
        <title>Genome sequence of 'Pedosphaera parvula' Ellin514, an aerobic Verrucomicrobial isolate from pasture soil.</title>
        <authorList>
            <person name="Kant R."/>
            <person name="van Passel M.W."/>
            <person name="Sangwan P."/>
            <person name="Palva A."/>
            <person name="Lucas S."/>
            <person name="Copeland A."/>
            <person name="Lapidus A."/>
            <person name="Glavina Del Rio T."/>
            <person name="Dalin E."/>
            <person name="Tice H."/>
            <person name="Bruce D."/>
            <person name="Goodwin L."/>
            <person name="Pitluck S."/>
            <person name="Chertkov O."/>
            <person name="Larimer F.W."/>
            <person name="Land M.L."/>
            <person name="Hauser L."/>
            <person name="Brettin T.S."/>
            <person name="Detter J.C."/>
            <person name="Han S."/>
            <person name="de Vos W.M."/>
            <person name="Janssen P.H."/>
            <person name="Smidt H."/>
        </authorList>
    </citation>
    <scope>NUCLEOTIDE SEQUENCE [LARGE SCALE GENOMIC DNA]</scope>
    <source>
        <strain evidence="4 5">Ellin514</strain>
    </source>
</reference>
<keyword evidence="2" id="KW-0808">Transferase</keyword>
<name>B9XRS0_PEDPL</name>
<dbReference type="OrthoDB" id="184094at2"/>
<dbReference type="Gene3D" id="3.40.50.150">
    <property type="entry name" value="Vaccinia Virus protein VP39"/>
    <property type="match status" value="1"/>
</dbReference>
<comment type="caution">
    <text evidence="4">The sequence shown here is derived from an EMBL/GenBank/DDBJ whole genome shotgun (WGS) entry which is preliminary data.</text>
</comment>
<feature type="domain" description="Histidine-specific methyltransferase SAM-dependent" evidence="3">
    <location>
        <begin position="75"/>
        <end position="200"/>
    </location>
</feature>
<gene>
    <name evidence="4" type="ORF">Cflav_PD0519</name>
</gene>
<evidence type="ECO:0000256" key="1">
    <source>
        <dbReference type="ARBA" id="ARBA00022603"/>
    </source>
</evidence>